<dbReference type="RefSeq" id="WP_114308070.1">
    <property type="nucleotide sequence ID" value="NZ_QPJO01000001.1"/>
</dbReference>
<keyword evidence="1" id="KW-0472">Membrane</keyword>
<protein>
    <submittedName>
        <fullName evidence="3">Glycosyltransferase involved in cell wall biosynthesis</fullName>
    </submittedName>
</protein>
<dbReference type="Pfam" id="PF00535">
    <property type="entry name" value="Glycos_transf_2"/>
    <property type="match status" value="1"/>
</dbReference>
<dbReference type="Gene3D" id="3.90.550.10">
    <property type="entry name" value="Spore Coat Polysaccharide Biosynthesis Protein SpsA, Chain A"/>
    <property type="match status" value="1"/>
</dbReference>
<evidence type="ECO:0000259" key="2">
    <source>
        <dbReference type="Pfam" id="PF00535"/>
    </source>
</evidence>
<feature type="transmembrane region" description="Helical" evidence="1">
    <location>
        <begin position="226"/>
        <end position="247"/>
    </location>
</feature>
<dbReference type="CDD" id="cd00761">
    <property type="entry name" value="Glyco_tranf_GTA_type"/>
    <property type="match status" value="1"/>
</dbReference>
<keyword evidence="1" id="KW-0812">Transmembrane</keyword>
<dbReference type="InterPro" id="IPR001173">
    <property type="entry name" value="Glyco_trans_2-like"/>
</dbReference>
<dbReference type="OrthoDB" id="9815829at2"/>
<keyword evidence="3" id="KW-0808">Transferase</keyword>
<name>A0A368ZLU7_9FLAO</name>
<dbReference type="AlphaFoldDB" id="A0A368ZLU7"/>
<accession>A0A368ZLU7</accession>
<evidence type="ECO:0000313" key="3">
    <source>
        <dbReference type="EMBL" id="RCW93556.1"/>
    </source>
</evidence>
<reference evidence="3 4" key="1">
    <citation type="submission" date="2018-07" db="EMBL/GenBank/DDBJ databases">
        <title>Genomic Encyclopedia of Type Strains, Phase III (KMG-III): the genomes of soil and plant-associated and newly described type strains.</title>
        <authorList>
            <person name="Whitman W."/>
        </authorList>
    </citation>
    <scope>NUCLEOTIDE SEQUENCE [LARGE SCALE GENOMIC DNA]</scope>
    <source>
        <strain evidence="3 4">CECT 7958</strain>
    </source>
</reference>
<proteinExistence type="predicted"/>
<organism evidence="3 4">
    <name type="scientific">Winogradskyella arenosi</name>
    <dbReference type="NCBI Taxonomy" id="533325"/>
    <lineage>
        <taxon>Bacteria</taxon>
        <taxon>Pseudomonadati</taxon>
        <taxon>Bacteroidota</taxon>
        <taxon>Flavobacteriia</taxon>
        <taxon>Flavobacteriales</taxon>
        <taxon>Flavobacteriaceae</taxon>
        <taxon>Winogradskyella</taxon>
    </lineage>
</organism>
<sequence length="256" mass="29303">MQPLVSIITPVYNNAHVIAETIESVLAQSYTNWELILVDDASSDRINAVLKPFLTDKRIRLFTHKHNAGAASARNLGTKNAQGAYIAFLDADDLWKPHKLQVQVEDLWHNKTDVSFGSYAWIDAKSQSLHKKVFALKHLSYGKLLKANYIGNLTGMYNTEKLGKIYTKDLKKRQDWLLWLEALRRSDKPALGHQETLAYYRISEGSLSSNKLNLVKHNFNVYRKGLGFPFLKSTLYLILFLYEHLLVKKRLIKATA</sequence>
<dbReference type="Proteomes" id="UP000253436">
    <property type="component" value="Unassembled WGS sequence"/>
</dbReference>
<keyword evidence="1" id="KW-1133">Transmembrane helix</keyword>
<comment type="caution">
    <text evidence="3">The sequence shown here is derived from an EMBL/GenBank/DDBJ whole genome shotgun (WGS) entry which is preliminary data.</text>
</comment>
<dbReference type="SUPFAM" id="SSF53448">
    <property type="entry name" value="Nucleotide-diphospho-sugar transferases"/>
    <property type="match status" value="1"/>
</dbReference>
<dbReference type="GO" id="GO:0016758">
    <property type="term" value="F:hexosyltransferase activity"/>
    <property type="evidence" value="ECO:0007669"/>
    <property type="project" value="UniProtKB-ARBA"/>
</dbReference>
<dbReference type="PANTHER" id="PTHR22916:SF3">
    <property type="entry name" value="UDP-GLCNAC:BETAGAL BETA-1,3-N-ACETYLGLUCOSAMINYLTRANSFERASE-LIKE PROTEIN 1"/>
    <property type="match status" value="1"/>
</dbReference>
<dbReference type="InterPro" id="IPR029044">
    <property type="entry name" value="Nucleotide-diphossugar_trans"/>
</dbReference>
<feature type="domain" description="Glycosyltransferase 2-like" evidence="2">
    <location>
        <begin position="6"/>
        <end position="138"/>
    </location>
</feature>
<evidence type="ECO:0000256" key="1">
    <source>
        <dbReference type="SAM" id="Phobius"/>
    </source>
</evidence>
<dbReference type="EMBL" id="QPJO01000001">
    <property type="protein sequence ID" value="RCW93556.1"/>
    <property type="molecule type" value="Genomic_DNA"/>
</dbReference>
<keyword evidence="4" id="KW-1185">Reference proteome</keyword>
<dbReference type="PANTHER" id="PTHR22916">
    <property type="entry name" value="GLYCOSYLTRANSFERASE"/>
    <property type="match status" value="1"/>
</dbReference>
<evidence type="ECO:0000313" key="4">
    <source>
        <dbReference type="Proteomes" id="UP000253436"/>
    </source>
</evidence>
<gene>
    <name evidence="3" type="ORF">DFQ08_101351</name>
</gene>